<evidence type="ECO:0000313" key="2">
    <source>
        <dbReference type="EMBL" id="KII65925.1"/>
    </source>
</evidence>
<feature type="region of interest" description="Disordered" evidence="1">
    <location>
        <begin position="155"/>
        <end position="181"/>
    </location>
</feature>
<gene>
    <name evidence="2" type="ORF">RF11_05085</name>
</gene>
<evidence type="ECO:0000313" key="3">
    <source>
        <dbReference type="Proteomes" id="UP000031668"/>
    </source>
</evidence>
<name>A0A0C2MNH4_THEKT</name>
<feature type="region of interest" description="Disordered" evidence="1">
    <location>
        <begin position="245"/>
        <end position="265"/>
    </location>
</feature>
<reference evidence="2 3" key="1">
    <citation type="journal article" date="2014" name="Genome Biol. Evol.">
        <title>The genome of the myxosporean Thelohanellus kitauei shows adaptations to nutrient acquisition within its fish host.</title>
        <authorList>
            <person name="Yang Y."/>
            <person name="Xiong J."/>
            <person name="Zhou Z."/>
            <person name="Huo F."/>
            <person name="Miao W."/>
            <person name="Ran C."/>
            <person name="Liu Y."/>
            <person name="Zhang J."/>
            <person name="Feng J."/>
            <person name="Wang M."/>
            <person name="Wang M."/>
            <person name="Wang L."/>
            <person name="Yao B."/>
        </authorList>
    </citation>
    <scope>NUCLEOTIDE SEQUENCE [LARGE SCALE GENOMIC DNA]</scope>
    <source>
        <strain evidence="2">Wuqing</strain>
    </source>
</reference>
<dbReference type="EMBL" id="JWZT01003670">
    <property type="protein sequence ID" value="KII65925.1"/>
    <property type="molecule type" value="Genomic_DNA"/>
</dbReference>
<dbReference type="AlphaFoldDB" id="A0A0C2MNH4"/>
<accession>A0A0C2MNH4</accession>
<organism evidence="2 3">
    <name type="scientific">Thelohanellus kitauei</name>
    <name type="common">Myxosporean</name>
    <dbReference type="NCBI Taxonomy" id="669202"/>
    <lineage>
        <taxon>Eukaryota</taxon>
        <taxon>Metazoa</taxon>
        <taxon>Cnidaria</taxon>
        <taxon>Myxozoa</taxon>
        <taxon>Myxosporea</taxon>
        <taxon>Bivalvulida</taxon>
        <taxon>Platysporina</taxon>
        <taxon>Myxobolidae</taxon>
        <taxon>Thelohanellus</taxon>
    </lineage>
</organism>
<proteinExistence type="predicted"/>
<dbReference type="Proteomes" id="UP000031668">
    <property type="component" value="Unassembled WGS sequence"/>
</dbReference>
<keyword evidence="3" id="KW-1185">Reference proteome</keyword>
<evidence type="ECO:0000256" key="1">
    <source>
        <dbReference type="SAM" id="MobiDB-lite"/>
    </source>
</evidence>
<comment type="caution">
    <text evidence="2">The sequence shown here is derived from an EMBL/GenBank/DDBJ whole genome shotgun (WGS) entry which is preliminary data.</text>
</comment>
<sequence length="328" mass="36099">MYEVLEEPEVSTPLPSWNQTKTERLSLVQPSITSSAEVCVSHFVRFDYFAFLTPPLAVVYLLCNIELAEITATSCRVYQGTAKDSIAPEAAFRRHRCFVEYGYQLTLPAYGPEAPEPRGRPKLISRRAGAKIVTVVDLSGQNLMHHLRHSHNISSDLTSLTSSSPAKVAGQSAPGKHRAGRKANNYNELATSATPNNPCHNLRILPKHRQTIADGPILSSLRPNGYWPIRCLPIRGCSCSQGQLVSSKANPGHKRKERGSITSSEGQAATIALHKSQYRDPANQTWFRPPRRLDSCATADATGVESVSYYWSTSSSTLKSRGYSGCRE</sequence>
<feature type="compositionally biased region" description="Low complexity" evidence="1">
    <location>
        <begin position="155"/>
        <end position="164"/>
    </location>
</feature>
<protein>
    <submittedName>
        <fullName evidence="2">Uncharacterized protein</fullName>
    </submittedName>
</protein>